<dbReference type="AlphaFoldDB" id="A0A6C0ANH0"/>
<sequence>MGDDTRNKTQRNTFNALDISGALALGFSEKTFQSLNNDAVNALKRPWHKLERGLRIGRLREYVAREKVKLTLSDEDSDALFKLLCKGLDRKLLSSKAAVTYDFNEEQILEVKGLVAHTTATGQVKYQLIEKKSGTTQKKRVKETPTISNGE</sequence>
<organism evidence="1">
    <name type="scientific">viral metagenome</name>
    <dbReference type="NCBI Taxonomy" id="1070528"/>
    <lineage>
        <taxon>unclassified sequences</taxon>
        <taxon>metagenomes</taxon>
        <taxon>organismal metagenomes</taxon>
    </lineage>
</organism>
<protein>
    <submittedName>
        <fullName evidence="1">Uncharacterized protein</fullName>
    </submittedName>
</protein>
<accession>A0A6C0ANH0</accession>
<dbReference type="EMBL" id="MN740733">
    <property type="protein sequence ID" value="QHS81308.1"/>
    <property type="molecule type" value="Genomic_DNA"/>
</dbReference>
<reference evidence="1" key="1">
    <citation type="journal article" date="2020" name="Nature">
        <title>Giant virus diversity and host interactions through global metagenomics.</title>
        <authorList>
            <person name="Schulz F."/>
            <person name="Roux S."/>
            <person name="Paez-Espino D."/>
            <person name="Jungbluth S."/>
            <person name="Walsh D.A."/>
            <person name="Denef V.J."/>
            <person name="McMahon K.D."/>
            <person name="Konstantinidis K.T."/>
            <person name="Eloe-Fadrosh E.A."/>
            <person name="Kyrpides N.C."/>
            <person name="Woyke T."/>
        </authorList>
    </citation>
    <scope>NUCLEOTIDE SEQUENCE</scope>
    <source>
        <strain evidence="1">GVMAG-S-1101161-73</strain>
    </source>
</reference>
<evidence type="ECO:0000313" key="1">
    <source>
        <dbReference type="EMBL" id="QHS81308.1"/>
    </source>
</evidence>
<proteinExistence type="predicted"/>
<name>A0A6C0ANH0_9ZZZZ</name>